<dbReference type="AlphaFoldDB" id="A0A9D1RFE1"/>
<reference evidence="13" key="2">
    <citation type="submission" date="2021-04" db="EMBL/GenBank/DDBJ databases">
        <authorList>
            <person name="Gilroy R."/>
        </authorList>
    </citation>
    <scope>NUCLEOTIDE SEQUENCE</scope>
    <source>
        <strain evidence="13">421</strain>
    </source>
</reference>
<dbReference type="SFLD" id="SFLDF00299">
    <property type="entry name" value="anaerobic_ribonucleoside-triph"/>
    <property type="match status" value="1"/>
</dbReference>
<proteinExistence type="inferred from homology"/>
<evidence type="ECO:0000256" key="9">
    <source>
        <dbReference type="ARBA" id="ARBA00023004"/>
    </source>
</evidence>
<keyword evidence="7" id="KW-0479">Metal-binding</keyword>
<protein>
    <recommendedName>
        <fullName evidence="4 12">Anaerobic ribonucleoside-triphosphate reductase-activating protein</fullName>
        <ecNumber evidence="12">1.97.1.-</ecNumber>
    </recommendedName>
</protein>
<evidence type="ECO:0000256" key="7">
    <source>
        <dbReference type="ARBA" id="ARBA00022723"/>
    </source>
</evidence>
<dbReference type="InterPro" id="IPR013785">
    <property type="entry name" value="Aldolase_TIM"/>
</dbReference>
<dbReference type="PANTHER" id="PTHR30352:SF2">
    <property type="entry name" value="ANAEROBIC RIBONUCLEOSIDE-TRIPHOSPHATE REDUCTASE-ACTIVATING PROTEIN"/>
    <property type="match status" value="1"/>
</dbReference>
<reference evidence="13" key="1">
    <citation type="journal article" date="2021" name="PeerJ">
        <title>Extensive microbial diversity within the chicken gut microbiome revealed by metagenomics and culture.</title>
        <authorList>
            <person name="Gilroy R."/>
            <person name="Ravi A."/>
            <person name="Getino M."/>
            <person name="Pursley I."/>
            <person name="Horton D.L."/>
            <person name="Alikhan N.F."/>
            <person name="Baker D."/>
            <person name="Gharbi K."/>
            <person name="Hall N."/>
            <person name="Watson M."/>
            <person name="Adriaenssens E.M."/>
            <person name="Foster-Nyarko E."/>
            <person name="Jarju S."/>
            <person name="Secka A."/>
            <person name="Antonio M."/>
            <person name="Oren A."/>
            <person name="Chaudhuri R.R."/>
            <person name="La Ragione R."/>
            <person name="Hildebrand F."/>
            <person name="Pallen M.J."/>
        </authorList>
    </citation>
    <scope>NUCLEOTIDE SEQUENCE</scope>
    <source>
        <strain evidence="13">421</strain>
    </source>
</reference>
<dbReference type="NCBIfam" id="TIGR02491">
    <property type="entry name" value="NrdG"/>
    <property type="match status" value="1"/>
</dbReference>
<evidence type="ECO:0000256" key="2">
    <source>
        <dbReference type="ARBA" id="ARBA00003852"/>
    </source>
</evidence>
<evidence type="ECO:0000313" key="14">
    <source>
        <dbReference type="Proteomes" id="UP000824205"/>
    </source>
</evidence>
<accession>A0A9D1RFE1</accession>
<keyword evidence="10" id="KW-0411">Iron-sulfur</keyword>
<dbReference type="SUPFAM" id="SSF102114">
    <property type="entry name" value="Radical SAM enzymes"/>
    <property type="match status" value="1"/>
</dbReference>
<dbReference type="GO" id="GO:0004748">
    <property type="term" value="F:ribonucleoside-diphosphate reductase activity, thioredoxin disulfide as acceptor"/>
    <property type="evidence" value="ECO:0007669"/>
    <property type="project" value="TreeGrafter"/>
</dbReference>
<dbReference type="InterPro" id="IPR007197">
    <property type="entry name" value="rSAM"/>
</dbReference>
<keyword evidence="5" id="KW-0004">4Fe-4S</keyword>
<dbReference type="InterPro" id="IPR001989">
    <property type="entry name" value="Radical_activat_CS"/>
</dbReference>
<dbReference type="SFLD" id="SFLDG01063">
    <property type="entry name" value="activating_enzymes__group_1"/>
    <property type="match status" value="1"/>
</dbReference>
<comment type="caution">
    <text evidence="13">The sequence shown here is derived from an EMBL/GenBank/DDBJ whole genome shotgun (WGS) entry which is preliminary data.</text>
</comment>
<evidence type="ECO:0000256" key="5">
    <source>
        <dbReference type="ARBA" id="ARBA00022485"/>
    </source>
</evidence>
<dbReference type="InterPro" id="IPR034457">
    <property type="entry name" value="Organic_radical-activating"/>
</dbReference>
<evidence type="ECO:0000256" key="6">
    <source>
        <dbReference type="ARBA" id="ARBA00022691"/>
    </source>
</evidence>
<evidence type="ECO:0000256" key="12">
    <source>
        <dbReference type="PIRNR" id="PIRNR000368"/>
    </source>
</evidence>
<comment type="similarity">
    <text evidence="3 12">Belongs to the organic radical-activating enzymes family.</text>
</comment>
<evidence type="ECO:0000256" key="11">
    <source>
        <dbReference type="ARBA" id="ARBA00047365"/>
    </source>
</evidence>
<comment type="cofactor">
    <cofactor evidence="1">
        <name>[4Fe-4S] cluster</name>
        <dbReference type="ChEBI" id="CHEBI:49883"/>
    </cofactor>
</comment>
<evidence type="ECO:0000256" key="4">
    <source>
        <dbReference type="ARBA" id="ARBA00014281"/>
    </source>
</evidence>
<organism evidence="13 14">
    <name type="scientific">Candidatus Eubacterium faecipullorum</name>
    <dbReference type="NCBI Taxonomy" id="2838571"/>
    <lineage>
        <taxon>Bacteria</taxon>
        <taxon>Bacillati</taxon>
        <taxon>Bacillota</taxon>
        <taxon>Clostridia</taxon>
        <taxon>Eubacteriales</taxon>
        <taxon>Eubacteriaceae</taxon>
        <taxon>Eubacterium</taxon>
    </lineage>
</organism>
<keyword evidence="8 12" id="KW-0560">Oxidoreductase</keyword>
<evidence type="ECO:0000256" key="10">
    <source>
        <dbReference type="ARBA" id="ARBA00023014"/>
    </source>
</evidence>
<name>A0A9D1RFE1_9FIRM</name>
<dbReference type="InterPro" id="IPR058240">
    <property type="entry name" value="rSAM_sf"/>
</dbReference>
<comment type="function">
    <text evidence="2 12">Activation of anaerobic ribonucleoside-triphosphate reductase under anaerobic conditions by generation of an organic free radical, using S-adenosylmethionine and reduced flavodoxin as cosubstrates to produce 5'-deoxy-adenosine.</text>
</comment>
<dbReference type="EMBL" id="DXGE01000034">
    <property type="protein sequence ID" value="HIW86435.1"/>
    <property type="molecule type" value="Genomic_DNA"/>
</dbReference>
<dbReference type="Pfam" id="PF13353">
    <property type="entry name" value="Fer4_12"/>
    <property type="match status" value="1"/>
</dbReference>
<dbReference type="PROSITE" id="PS01087">
    <property type="entry name" value="RADICAL_ACTIVATING"/>
    <property type="match status" value="1"/>
</dbReference>
<evidence type="ECO:0000256" key="1">
    <source>
        <dbReference type="ARBA" id="ARBA00001966"/>
    </source>
</evidence>
<dbReference type="Gene3D" id="3.20.20.70">
    <property type="entry name" value="Aldolase class I"/>
    <property type="match status" value="1"/>
</dbReference>
<dbReference type="GO" id="GO:0046872">
    <property type="term" value="F:metal ion binding"/>
    <property type="evidence" value="ECO:0007669"/>
    <property type="project" value="UniProtKB-KW"/>
</dbReference>
<dbReference type="EC" id="1.97.1.-" evidence="12"/>
<keyword evidence="9" id="KW-0408">Iron</keyword>
<comment type="catalytic activity">
    <reaction evidence="11">
        <text>glycyl-[protein] + reduced [flavodoxin] + S-adenosyl-L-methionine = glycin-2-yl radical-[protein] + semiquinone [flavodoxin] + 5'-deoxyadenosine + L-methionine + H(+)</text>
        <dbReference type="Rhea" id="RHEA:61976"/>
        <dbReference type="Rhea" id="RHEA-COMP:10622"/>
        <dbReference type="Rhea" id="RHEA-COMP:14480"/>
        <dbReference type="Rhea" id="RHEA-COMP:15993"/>
        <dbReference type="Rhea" id="RHEA-COMP:15994"/>
        <dbReference type="ChEBI" id="CHEBI:15378"/>
        <dbReference type="ChEBI" id="CHEBI:17319"/>
        <dbReference type="ChEBI" id="CHEBI:29947"/>
        <dbReference type="ChEBI" id="CHEBI:32722"/>
        <dbReference type="ChEBI" id="CHEBI:57618"/>
        <dbReference type="ChEBI" id="CHEBI:57844"/>
        <dbReference type="ChEBI" id="CHEBI:59789"/>
        <dbReference type="ChEBI" id="CHEBI:140311"/>
    </reaction>
</comment>
<evidence type="ECO:0000313" key="13">
    <source>
        <dbReference type="EMBL" id="HIW86435.1"/>
    </source>
</evidence>
<gene>
    <name evidence="13" type="primary">nrdG</name>
    <name evidence="13" type="ORF">IAA48_08070</name>
</gene>
<dbReference type="Proteomes" id="UP000824205">
    <property type="component" value="Unassembled WGS sequence"/>
</dbReference>
<sequence>MNIAEIKTNDIANGEGVRTSVFVSGCRHHCPECFNEIAWDFEYGKEWNKETLEYILSSCEPPWIAGLSVLGGEPFEPENQNGVLELLKAFKARYPLKTVWCYSGFTLDQLLGKEKSRAATETAKEMLKYIDILVDGRFEQELKNISLVFRGSENQRVIDLQKTLKTGEITLYLE</sequence>
<dbReference type="SFLD" id="SFLDG01066">
    <property type="entry name" value="organic_radical-activating_enz"/>
    <property type="match status" value="1"/>
</dbReference>
<dbReference type="SFLD" id="SFLDS00029">
    <property type="entry name" value="Radical_SAM"/>
    <property type="match status" value="1"/>
</dbReference>
<dbReference type="GO" id="GO:0043365">
    <property type="term" value="F:[formate-C-acetyltransferase]-activating enzyme activity"/>
    <property type="evidence" value="ECO:0007669"/>
    <property type="project" value="InterPro"/>
</dbReference>
<dbReference type="InterPro" id="IPR012837">
    <property type="entry name" value="NrdG"/>
</dbReference>
<dbReference type="GO" id="GO:0051539">
    <property type="term" value="F:4 iron, 4 sulfur cluster binding"/>
    <property type="evidence" value="ECO:0007669"/>
    <property type="project" value="UniProtKB-KW"/>
</dbReference>
<dbReference type="PIRSF" id="PIRSF000368">
    <property type="entry name" value="NrdG"/>
    <property type="match status" value="1"/>
</dbReference>
<keyword evidence="6" id="KW-0949">S-adenosyl-L-methionine</keyword>
<dbReference type="PANTHER" id="PTHR30352">
    <property type="entry name" value="PYRUVATE FORMATE-LYASE-ACTIVATING ENZYME"/>
    <property type="match status" value="1"/>
</dbReference>
<evidence type="ECO:0000256" key="8">
    <source>
        <dbReference type="ARBA" id="ARBA00023002"/>
    </source>
</evidence>
<evidence type="ECO:0000256" key="3">
    <source>
        <dbReference type="ARBA" id="ARBA00009777"/>
    </source>
</evidence>